<gene>
    <name evidence="1" type="ORF">LIER_40802</name>
</gene>
<dbReference type="AlphaFoldDB" id="A0AAV3QZS6"/>
<dbReference type="PANTHER" id="PTHR31479:SF2">
    <property type="entry name" value="ALPHA_BETA-HYDROLASES SUPERFAMILY PROTEIN"/>
    <property type="match status" value="1"/>
</dbReference>
<keyword evidence="2" id="KW-1185">Reference proteome</keyword>
<protein>
    <submittedName>
        <fullName evidence="1">Uncharacterized protein</fullName>
    </submittedName>
</protein>
<organism evidence="1 2">
    <name type="scientific">Lithospermum erythrorhizon</name>
    <name type="common">Purple gromwell</name>
    <name type="synonym">Lithospermum officinale var. erythrorhizon</name>
    <dbReference type="NCBI Taxonomy" id="34254"/>
    <lineage>
        <taxon>Eukaryota</taxon>
        <taxon>Viridiplantae</taxon>
        <taxon>Streptophyta</taxon>
        <taxon>Embryophyta</taxon>
        <taxon>Tracheophyta</taxon>
        <taxon>Spermatophyta</taxon>
        <taxon>Magnoliopsida</taxon>
        <taxon>eudicotyledons</taxon>
        <taxon>Gunneridae</taxon>
        <taxon>Pentapetalae</taxon>
        <taxon>asterids</taxon>
        <taxon>lamiids</taxon>
        <taxon>Boraginales</taxon>
        <taxon>Boraginaceae</taxon>
        <taxon>Boraginoideae</taxon>
        <taxon>Lithospermeae</taxon>
        <taxon>Lithospermum</taxon>
    </lineage>
</organism>
<proteinExistence type="predicted"/>
<reference evidence="1 2" key="1">
    <citation type="submission" date="2024-01" db="EMBL/GenBank/DDBJ databases">
        <title>The complete chloroplast genome sequence of Lithospermum erythrorhizon: insights into the phylogenetic relationship among Boraginaceae species and the maternal lineages of purple gromwells.</title>
        <authorList>
            <person name="Okada T."/>
            <person name="Watanabe K."/>
        </authorList>
    </citation>
    <scope>NUCLEOTIDE SEQUENCE [LARGE SCALE GENOMIC DNA]</scope>
</reference>
<dbReference type="PANTHER" id="PTHR31479">
    <property type="entry name" value="ALPHA/BETA-HYDROLASES SUPERFAMILY PROTEIN"/>
    <property type="match status" value="1"/>
</dbReference>
<accession>A0AAV3QZS6</accession>
<dbReference type="Proteomes" id="UP001454036">
    <property type="component" value="Unassembled WGS sequence"/>
</dbReference>
<name>A0AAV3QZS6_LITER</name>
<comment type="caution">
    <text evidence="1">The sequence shown here is derived from an EMBL/GenBank/DDBJ whole genome shotgun (WGS) entry which is preliminary data.</text>
</comment>
<sequence>MHHLLPSWSGRSILTAGVEKIVHHSKTKEEREQVFNKLNAWKPKLFVNNSDYISNGYISYFKQRIRMHRIDDTVGRIEDRATQNCLISLAGEVFHKDFEPIHLIPSADSTTTKGSCCHPRRAHGIKQWQNADLSIDNESYLFKNIPVALSFVPIEDDQLSDLA</sequence>
<evidence type="ECO:0000313" key="1">
    <source>
        <dbReference type="EMBL" id="GAA0169657.1"/>
    </source>
</evidence>
<evidence type="ECO:0000313" key="2">
    <source>
        <dbReference type="Proteomes" id="UP001454036"/>
    </source>
</evidence>
<dbReference type="EMBL" id="BAABME010024181">
    <property type="protein sequence ID" value="GAA0169657.1"/>
    <property type="molecule type" value="Genomic_DNA"/>
</dbReference>